<feature type="non-terminal residue" evidence="2">
    <location>
        <position position="1"/>
    </location>
</feature>
<dbReference type="EMBL" id="HACM01003410">
    <property type="protein sequence ID" value="CRZ03852.1"/>
    <property type="molecule type" value="Transcribed_RNA"/>
</dbReference>
<protein>
    <recommendedName>
        <fullName evidence="1">PH domain-containing protein</fullName>
    </recommendedName>
</protein>
<proteinExistence type="predicted"/>
<dbReference type="InterPro" id="IPR011993">
    <property type="entry name" value="PH-like_dom_sf"/>
</dbReference>
<dbReference type="AlphaFoldDB" id="A0A0H5QQH2"/>
<feature type="non-terminal residue" evidence="2">
    <location>
        <position position="277"/>
    </location>
</feature>
<evidence type="ECO:0000313" key="2">
    <source>
        <dbReference type="EMBL" id="CRZ03852.1"/>
    </source>
</evidence>
<dbReference type="SMART" id="SM00233">
    <property type="entry name" value="PH"/>
    <property type="match status" value="1"/>
</dbReference>
<name>A0A0H5QQH2_9EUKA</name>
<reference evidence="2" key="1">
    <citation type="submission" date="2015-04" db="EMBL/GenBank/DDBJ databases">
        <title>The genome sequence of the plant pathogenic Rhizarian Plasmodiophora brassicae reveals insights in its biotrophic life cycle and the origin of chitin synthesis.</title>
        <authorList>
            <person name="Schwelm A."/>
            <person name="Fogelqvist J."/>
            <person name="Knaust A."/>
            <person name="Julke S."/>
            <person name="Lilja T."/>
            <person name="Dhandapani V."/>
            <person name="Bonilla-Rosso G."/>
            <person name="Karlsson M."/>
            <person name="Shevchenko A."/>
            <person name="Choi S.R."/>
            <person name="Kim H.G."/>
            <person name="Park J.Y."/>
            <person name="Lim Y.P."/>
            <person name="Ludwig-Muller J."/>
            <person name="Dixelius C."/>
        </authorList>
    </citation>
    <scope>NUCLEOTIDE SEQUENCE</scope>
    <source>
        <tissue evidence="2">Potato root galls</tissue>
    </source>
</reference>
<evidence type="ECO:0000259" key="1">
    <source>
        <dbReference type="SMART" id="SM00233"/>
    </source>
</evidence>
<feature type="domain" description="PH" evidence="1">
    <location>
        <begin position="33"/>
        <end position="132"/>
    </location>
</feature>
<dbReference type="InterPro" id="IPR001849">
    <property type="entry name" value="PH_domain"/>
</dbReference>
<dbReference type="Gene3D" id="2.30.29.30">
    <property type="entry name" value="Pleckstrin-homology domain (PH domain)/Phosphotyrosine-binding domain (PTB)"/>
    <property type="match status" value="1"/>
</dbReference>
<dbReference type="SUPFAM" id="SSF50729">
    <property type="entry name" value="PH domain-like"/>
    <property type="match status" value="1"/>
</dbReference>
<organism evidence="2">
    <name type="scientific">Spongospora subterranea</name>
    <dbReference type="NCBI Taxonomy" id="70186"/>
    <lineage>
        <taxon>Eukaryota</taxon>
        <taxon>Sar</taxon>
        <taxon>Rhizaria</taxon>
        <taxon>Endomyxa</taxon>
        <taxon>Phytomyxea</taxon>
        <taxon>Plasmodiophorida</taxon>
        <taxon>Plasmodiophoridae</taxon>
        <taxon>Spongospora</taxon>
    </lineage>
</organism>
<sequence>IFTQRYRMEVILQSLKKAGLVNAASSMLASSAKKFQGIVTIAEIGQEPSKAQSFFMILHDTALYWFANSNSPRPDSFMPLNYARISLDTDRVSAGNWSFILTTPLRSLTVTTRHAIALCEWFQAIKRVTNEKHPTDDVAGTTNLLRQRKLSMFSALLRGGNFDVQIPRSDLDLVLVDDMPNAAMFSFGSPREMNRLLSRIVDLRVSGITLPDLLKSAKAIAFLDKSLDRVPRRIMSCLMDLMYQTEYTKDTRQAVHALVELDPSSEPSAALVEILQS</sequence>
<accession>A0A0H5QQH2</accession>